<sequence length="196" mass="22229">MERQTQPRKRREPKAAVKTKRQELLVAVFAQRHDNATVAATMMLPSPPRIIQSPHLEEVQAKPNLINQQITNALDIFKTQYQMYSTAREAQDYLTMRGMLEHGAATQTLLVMLAGAGGTGDLCEIWNPRLTLDQLQERERAQEEEFLRVATGHPPKTPPPEQEMLPLQNKTTSRPYVRYSGDRSGLKKSRESGLPQ</sequence>
<gene>
    <name evidence="2" type="ORF">VP01_3592g2</name>
</gene>
<keyword evidence="3" id="KW-1185">Reference proteome</keyword>
<organism evidence="2 3">
    <name type="scientific">Puccinia sorghi</name>
    <dbReference type="NCBI Taxonomy" id="27349"/>
    <lineage>
        <taxon>Eukaryota</taxon>
        <taxon>Fungi</taxon>
        <taxon>Dikarya</taxon>
        <taxon>Basidiomycota</taxon>
        <taxon>Pucciniomycotina</taxon>
        <taxon>Pucciniomycetes</taxon>
        <taxon>Pucciniales</taxon>
        <taxon>Pucciniaceae</taxon>
        <taxon>Puccinia</taxon>
    </lineage>
</organism>
<accession>A0A0L6UX34</accession>
<dbReference type="AlphaFoldDB" id="A0A0L6UX34"/>
<dbReference type="Proteomes" id="UP000037035">
    <property type="component" value="Unassembled WGS sequence"/>
</dbReference>
<evidence type="ECO:0000313" key="2">
    <source>
        <dbReference type="EMBL" id="KNZ52400.1"/>
    </source>
</evidence>
<comment type="caution">
    <text evidence="2">The sequence shown here is derived from an EMBL/GenBank/DDBJ whole genome shotgun (WGS) entry which is preliminary data.</text>
</comment>
<dbReference type="EMBL" id="LAVV01008604">
    <property type="protein sequence ID" value="KNZ52400.1"/>
    <property type="molecule type" value="Genomic_DNA"/>
</dbReference>
<protein>
    <submittedName>
        <fullName evidence="2">Uncharacterized protein</fullName>
    </submittedName>
</protein>
<evidence type="ECO:0000256" key="1">
    <source>
        <dbReference type="SAM" id="MobiDB-lite"/>
    </source>
</evidence>
<proteinExistence type="predicted"/>
<dbReference type="VEuPathDB" id="FungiDB:VP01_3592g2"/>
<evidence type="ECO:0000313" key="3">
    <source>
        <dbReference type="Proteomes" id="UP000037035"/>
    </source>
</evidence>
<name>A0A0L6UX34_9BASI</name>
<feature type="compositionally biased region" description="Basic and acidic residues" evidence="1">
    <location>
        <begin position="180"/>
        <end position="196"/>
    </location>
</feature>
<reference evidence="2 3" key="1">
    <citation type="submission" date="2015-08" db="EMBL/GenBank/DDBJ databases">
        <title>Next Generation Sequencing and Analysis of the Genome of Puccinia sorghi L Schw, the Causal Agent of Maize Common Rust.</title>
        <authorList>
            <person name="Rochi L."/>
            <person name="Burguener G."/>
            <person name="Darino M."/>
            <person name="Turjanski A."/>
            <person name="Kreff E."/>
            <person name="Dieguez M.J."/>
            <person name="Sacco F."/>
        </authorList>
    </citation>
    <scope>NUCLEOTIDE SEQUENCE [LARGE SCALE GENOMIC DNA]</scope>
    <source>
        <strain evidence="2 3">RO10H11247</strain>
    </source>
</reference>
<feature type="region of interest" description="Disordered" evidence="1">
    <location>
        <begin position="146"/>
        <end position="196"/>
    </location>
</feature>